<evidence type="ECO:0000313" key="2">
    <source>
        <dbReference type="Proteomes" id="UP000015351"/>
    </source>
</evidence>
<dbReference type="AlphaFoldDB" id="S9QFE8"/>
<dbReference type="SUPFAM" id="SSF55298">
    <property type="entry name" value="YjgF-like"/>
    <property type="match status" value="1"/>
</dbReference>
<dbReference type="Pfam" id="PF01042">
    <property type="entry name" value="Ribonuc_L-PSP"/>
    <property type="match status" value="1"/>
</dbReference>
<accession>S9QFE8</accession>
<dbReference type="InterPro" id="IPR035959">
    <property type="entry name" value="RutC-like_sf"/>
</dbReference>
<comment type="caution">
    <text evidence="1">The sequence shown here is derived from an EMBL/GenBank/DDBJ whole genome shotgun (WGS) entry which is preliminary data.</text>
</comment>
<gene>
    <name evidence="1" type="ORF">thalar_01479</name>
</gene>
<dbReference type="OrthoDB" id="9799840at2"/>
<proteinExistence type="predicted"/>
<dbReference type="HOGENOM" id="CLU_100715_5_3_5"/>
<dbReference type="PATRIC" id="fig|1123360.3.peg.1467"/>
<dbReference type="PANTHER" id="PTHR43857:SF1">
    <property type="entry name" value="YJGH FAMILY PROTEIN"/>
    <property type="match status" value="1"/>
</dbReference>
<dbReference type="PANTHER" id="PTHR43857">
    <property type="entry name" value="BLR7761 PROTEIN"/>
    <property type="match status" value="1"/>
</dbReference>
<keyword evidence="2" id="KW-1185">Reference proteome</keyword>
<dbReference type="InterPro" id="IPR006175">
    <property type="entry name" value="YjgF/YER057c/UK114"/>
</dbReference>
<dbReference type="Proteomes" id="UP000015351">
    <property type="component" value="Unassembled WGS sequence"/>
</dbReference>
<dbReference type="RefSeq" id="WP_021100047.1">
    <property type="nucleotide sequence ID" value="NZ_KE557306.1"/>
</dbReference>
<name>S9QFE8_9RHOB</name>
<sequence>MTIKRIHSGGAFEAKIGYCRAVVAGDWIHVSGTVAPPLEDTGEPPKGAAAQCAAALKIIDKALLDAGASFADVVRVTYMLPAASEFESCWPILSATFGSTPPAATMIECGLIDPKYRIEIEVTAYKPAA</sequence>
<protein>
    <submittedName>
        <fullName evidence="1">Endoribonuclease L-PSP family protein</fullName>
    </submittedName>
</protein>
<dbReference type="Gene3D" id="3.30.1330.40">
    <property type="entry name" value="RutC-like"/>
    <property type="match status" value="1"/>
</dbReference>
<organism evidence="1 2">
    <name type="scientific">Litoreibacter arenae DSM 19593</name>
    <dbReference type="NCBI Taxonomy" id="1123360"/>
    <lineage>
        <taxon>Bacteria</taxon>
        <taxon>Pseudomonadati</taxon>
        <taxon>Pseudomonadota</taxon>
        <taxon>Alphaproteobacteria</taxon>
        <taxon>Rhodobacterales</taxon>
        <taxon>Roseobacteraceae</taxon>
        <taxon>Litoreibacter</taxon>
    </lineage>
</organism>
<dbReference type="eggNOG" id="COG0251">
    <property type="taxonomic scope" value="Bacteria"/>
</dbReference>
<reference evidence="2" key="1">
    <citation type="journal article" date="2013" name="Stand. Genomic Sci.">
        <title>Genome sequence of the Litoreibacter arenae type strain (DSM 19593(T)), a member of the Roseobacter clade isolated from sea sand.</title>
        <authorList>
            <person name="Riedel T."/>
            <person name="Fiebig A."/>
            <person name="Petersen J."/>
            <person name="Gronow S."/>
            <person name="Kyrpides N.C."/>
            <person name="Goker M."/>
            <person name="Klenk H.P."/>
        </authorList>
    </citation>
    <scope>NUCLEOTIDE SEQUENCE [LARGE SCALE GENOMIC DNA]</scope>
    <source>
        <strain evidence="2">DSM 19593</strain>
    </source>
</reference>
<dbReference type="STRING" id="1123360.thalar_01479"/>
<evidence type="ECO:0000313" key="1">
    <source>
        <dbReference type="EMBL" id="EPX80141.1"/>
    </source>
</evidence>
<dbReference type="EMBL" id="AONI01000009">
    <property type="protein sequence ID" value="EPX80141.1"/>
    <property type="molecule type" value="Genomic_DNA"/>
</dbReference>